<dbReference type="Pfam" id="PF00144">
    <property type="entry name" value="Beta-lactamase"/>
    <property type="match status" value="1"/>
</dbReference>
<dbReference type="EMBL" id="CP021780">
    <property type="protein sequence ID" value="ASA21583.1"/>
    <property type="molecule type" value="Genomic_DNA"/>
</dbReference>
<dbReference type="PANTHER" id="PTHR46825:SF11">
    <property type="entry name" value="PENICILLIN-BINDING PROTEIN 4"/>
    <property type="match status" value="1"/>
</dbReference>
<evidence type="ECO:0000256" key="2">
    <source>
        <dbReference type="ARBA" id="ARBA00023136"/>
    </source>
</evidence>
<reference evidence="5 6" key="1">
    <citation type="submission" date="2017-06" db="EMBL/GenBank/DDBJ databases">
        <title>Complete genome sequence of Paenibacillus donghaensis KCTC 13049T isolated from East Sea sediment, South Korea.</title>
        <authorList>
            <person name="Jung B.K."/>
            <person name="Hong S.-J."/>
            <person name="Shin J.-H."/>
        </authorList>
    </citation>
    <scope>NUCLEOTIDE SEQUENCE [LARGE SCALE GENOMIC DNA]</scope>
    <source>
        <strain evidence="5 6">KCTC 13049</strain>
    </source>
</reference>
<dbReference type="InterPro" id="IPR012338">
    <property type="entry name" value="Beta-lactam/transpept-like"/>
</dbReference>
<keyword evidence="5" id="KW-0378">Hydrolase</keyword>
<feature type="chain" id="PRO_5039361702" evidence="3">
    <location>
        <begin position="23"/>
        <end position="687"/>
    </location>
</feature>
<dbReference type="Gene3D" id="3.40.710.10">
    <property type="entry name" value="DD-peptidase/beta-lactamase superfamily"/>
    <property type="match status" value="1"/>
</dbReference>
<keyword evidence="2" id="KW-0472">Membrane</keyword>
<dbReference type="InterPro" id="IPR050491">
    <property type="entry name" value="AmpC-like"/>
</dbReference>
<sequence>MKKIIAVVMTAMLVVVPMSSAAAQISKETVQQKAQKLAAKIVSDYGVSGLQYAIMDKGAIVLSDGTGVRDKATHAPITKDTMFGIGSVSKMYVTAAAMMLADANKIDIDQPLVTYIKDFSMADERYKEITPRMLMNHSSGLYGSHYANSMLFDDNDTRNRDELLLRLQSEHLKSKPGEYSVYCNDGFQLLEILVERVSGLSYTDFLDQKINQPLKFISTQTPLSAFDREKLAKTYYPTMEQALPVENANVIGAGGIYSTAEELAVFGDLLIGNRTNILSEKSAAAMQSAEYRKGIWVPEETNSFNYGLGWDAVSLAPFDDYDIKALSKGGDTVMYHATLTTLPEHNISIAVLSSGGNSLYNSVFASNVLLEYLQDKGKIQKILPDRTFEPSVKVNMPAEQLAYSGLYGTVGTTIDVEIKNGEMKLPALVGGIIPPQTYVYTGKGQFKNNDGNVTISFDKQSNGKTYFKLNTYVEIPGIGQTLMVAYEYQKLDANPLQPATKAAWEKRNGKNYYELGEKINSLFYLSPTFLVRNIAVDSENGYASGTKIVDEHRAVNAVEIPVMNGRDAFDLNFHTVNNKEYLTIDGQSYLSEDAVNPIYGGKTSISTIEKSGHAVWFKIDAKSATKAMSVDAPASGGFAVYDENGMLVYSSIVNKAKSVVLPEGGMIVLGGEAGDVFQISMKTRPLL</sequence>
<dbReference type="RefSeq" id="WP_087915592.1">
    <property type="nucleotide sequence ID" value="NZ_CP021780.1"/>
</dbReference>
<dbReference type="SUPFAM" id="SSF56601">
    <property type="entry name" value="beta-lactamase/transpeptidase-like"/>
    <property type="match status" value="1"/>
</dbReference>
<evidence type="ECO:0000313" key="6">
    <source>
        <dbReference type="Proteomes" id="UP000249890"/>
    </source>
</evidence>
<evidence type="ECO:0000259" key="4">
    <source>
        <dbReference type="Pfam" id="PF00144"/>
    </source>
</evidence>
<accession>A0A2Z2KEQ4</accession>
<keyword evidence="6" id="KW-1185">Reference proteome</keyword>
<evidence type="ECO:0000256" key="3">
    <source>
        <dbReference type="SAM" id="SignalP"/>
    </source>
</evidence>
<keyword evidence="3" id="KW-0732">Signal</keyword>
<feature type="signal peptide" evidence="3">
    <location>
        <begin position="1"/>
        <end position="22"/>
    </location>
</feature>
<dbReference type="InterPro" id="IPR001466">
    <property type="entry name" value="Beta-lactam-related"/>
</dbReference>
<dbReference type="GO" id="GO:0016020">
    <property type="term" value="C:membrane"/>
    <property type="evidence" value="ECO:0007669"/>
    <property type="project" value="UniProtKB-SubCell"/>
</dbReference>
<evidence type="ECO:0000313" key="5">
    <source>
        <dbReference type="EMBL" id="ASA21583.1"/>
    </source>
</evidence>
<comment type="subcellular location">
    <subcellularLocation>
        <location evidence="1">Membrane</location>
    </subcellularLocation>
</comment>
<dbReference type="OrthoDB" id="9797709at2"/>
<proteinExistence type="predicted"/>
<organism evidence="5 6">
    <name type="scientific">Paenibacillus donghaensis</name>
    <dbReference type="NCBI Taxonomy" id="414771"/>
    <lineage>
        <taxon>Bacteria</taxon>
        <taxon>Bacillati</taxon>
        <taxon>Bacillota</taxon>
        <taxon>Bacilli</taxon>
        <taxon>Bacillales</taxon>
        <taxon>Paenibacillaceae</taxon>
        <taxon>Paenibacillus</taxon>
    </lineage>
</organism>
<dbReference type="PANTHER" id="PTHR46825">
    <property type="entry name" value="D-ALANYL-D-ALANINE-CARBOXYPEPTIDASE/ENDOPEPTIDASE AMPH"/>
    <property type="match status" value="1"/>
</dbReference>
<evidence type="ECO:0000256" key="1">
    <source>
        <dbReference type="ARBA" id="ARBA00004370"/>
    </source>
</evidence>
<dbReference type="KEGG" id="pdh:B9T62_12860"/>
<gene>
    <name evidence="5" type="ORF">B9T62_12860</name>
</gene>
<dbReference type="Proteomes" id="UP000249890">
    <property type="component" value="Chromosome"/>
</dbReference>
<dbReference type="GO" id="GO:0016787">
    <property type="term" value="F:hydrolase activity"/>
    <property type="evidence" value="ECO:0007669"/>
    <property type="project" value="UniProtKB-KW"/>
</dbReference>
<name>A0A2Z2KEQ4_9BACL</name>
<dbReference type="AlphaFoldDB" id="A0A2Z2KEQ4"/>
<feature type="domain" description="Beta-lactamase-related" evidence="4">
    <location>
        <begin position="36"/>
        <end position="357"/>
    </location>
</feature>
<protein>
    <submittedName>
        <fullName evidence="5">Serine hydrolase</fullName>
    </submittedName>
</protein>